<name>A0A9P2RZ91_BARTA</name>
<dbReference type="EMBL" id="AIMD01000035">
    <property type="protein sequence ID" value="EJF94146.1"/>
    <property type="molecule type" value="Genomic_DNA"/>
</dbReference>
<dbReference type="Proteomes" id="UP000002648">
    <property type="component" value="Unassembled WGS sequence"/>
</dbReference>
<evidence type="ECO:0000256" key="1">
    <source>
        <dbReference type="SAM" id="Phobius"/>
    </source>
</evidence>
<gene>
    <name evidence="2" type="ORF">ME9_01067</name>
</gene>
<keyword evidence="1" id="KW-0472">Membrane</keyword>
<protein>
    <submittedName>
        <fullName evidence="2">Uncharacterized protein</fullName>
    </submittedName>
</protein>
<evidence type="ECO:0000313" key="3">
    <source>
        <dbReference type="Proteomes" id="UP000002648"/>
    </source>
</evidence>
<comment type="caution">
    <text evidence="2">The sequence shown here is derived from an EMBL/GenBank/DDBJ whole genome shotgun (WGS) entry which is preliminary data.</text>
</comment>
<sequence>MKEKNMIDFKAYSNFASNNCKKTFFKKICHSIKELAFIGSLNGSVSGVIAAALAAYGYISLPGFGPIITRGIGIALFTGTIIGAIIGSIMGVLVGTFCIFMGDLYTSR</sequence>
<evidence type="ECO:0000313" key="2">
    <source>
        <dbReference type="EMBL" id="EJF94146.1"/>
    </source>
</evidence>
<proteinExistence type="predicted"/>
<keyword evidence="1" id="KW-0812">Transmembrane</keyword>
<organism evidence="2 3">
    <name type="scientific">Bartonella taylorii 8TBB</name>
    <dbReference type="NCBI Taxonomy" id="1094560"/>
    <lineage>
        <taxon>Bacteria</taxon>
        <taxon>Pseudomonadati</taxon>
        <taxon>Pseudomonadota</taxon>
        <taxon>Alphaproteobacteria</taxon>
        <taxon>Hyphomicrobiales</taxon>
        <taxon>Bartonellaceae</taxon>
        <taxon>Bartonella</taxon>
    </lineage>
</organism>
<dbReference type="AlphaFoldDB" id="A0A9P2RZ91"/>
<dbReference type="OrthoDB" id="7926656at2"/>
<accession>A0A9P2RZ91</accession>
<keyword evidence="3" id="KW-1185">Reference proteome</keyword>
<keyword evidence="1" id="KW-1133">Transmembrane helix</keyword>
<feature type="transmembrane region" description="Helical" evidence="1">
    <location>
        <begin position="71"/>
        <end position="100"/>
    </location>
</feature>
<feature type="transmembrane region" description="Helical" evidence="1">
    <location>
        <begin position="35"/>
        <end position="59"/>
    </location>
</feature>
<dbReference type="RefSeq" id="WP_004859981.1">
    <property type="nucleotide sequence ID" value="NZ_JH725052.1"/>
</dbReference>
<reference evidence="2 3" key="1">
    <citation type="submission" date="2012-03" db="EMBL/GenBank/DDBJ databases">
        <title>The Genome Sequence of Bartonella taylorii 8TBB.</title>
        <authorList>
            <consortium name="The Broad Institute Genome Sequencing Platform"/>
            <consortium name="The Broad Institute Genome Sequencing Center for Infectious Disease"/>
            <person name="Feldgarden M."/>
            <person name="Kirby J."/>
            <person name="Kosoy M."/>
            <person name="Birtles R."/>
            <person name="Probert W.S."/>
            <person name="Chiaraviglio L."/>
            <person name="Young S.K."/>
            <person name="Zeng Q."/>
            <person name="Gargeya S."/>
            <person name="Fitzgerald M."/>
            <person name="Haas B."/>
            <person name="Abouelleil A."/>
            <person name="Alvarado L."/>
            <person name="Arachchi H.M."/>
            <person name="Berlin A."/>
            <person name="Chapman S.B."/>
            <person name="Gearin G."/>
            <person name="Goldberg J."/>
            <person name="Griggs A."/>
            <person name="Gujja S."/>
            <person name="Hansen M."/>
            <person name="Heiman D."/>
            <person name="Howarth C."/>
            <person name="Larimer J."/>
            <person name="Lui A."/>
            <person name="MacDonald P.J.P."/>
            <person name="McCowen C."/>
            <person name="Montmayeur A."/>
            <person name="Murphy C."/>
            <person name="Neiman D."/>
            <person name="Pearson M."/>
            <person name="Priest M."/>
            <person name="Roberts A."/>
            <person name="Saif S."/>
            <person name="Shea T."/>
            <person name="Sisk P."/>
            <person name="Stolte C."/>
            <person name="Sykes S."/>
            <person name="Wortman J."/>
            <person name="Nusbaum C."/>
            <person name="Birren B."/>
        </authorList>
    </citation>
    <scope>NUCLEOTIDE SEQUENCE [LARGE SCALE GENOMIC DNA]</scope>
    <source>
        <strain evidence="2 3">8TBB</strain>
    </source>
</reference>